<dbReference type="SUPFAM" id="SSF50998">
    <property type="entry name" value="Quinoprotein alcohol dehydrogenase-like"/>
    <property type="match status" value="1"/>
</dbReference>
<gene>
    <name evidence="3" type="ORF">EKH77_12840</name>
</gene>
<feature type="compositionally biased region" description="Basic residues" evidence="1">
    <location>
        <begin position="1"/>
        <end position="12"/>
    </location>
</feature>
<keyword evidence="2" id="KW-1133">Transmembrane helix</keyword>
<keyword evidence="2" id="KW-0472">Membrane</keyword>
<feature type="transmembrane region" description="Helical" evidence="2">
    <location>
        <begin position="215"/>
        <end position="235"/>
    </location>
</feature>
<keyword evidence="2" id="KW-0812">Transmembrane</keyword>
<feature type="region of interest" description="Disordered" evidence="1">
    <location>
        <begin position="237"/>
        <end position="268"/>
    </location>
</feature>
<feature type="region of interest" description="Disordered" evidence="1">
    <location>
        <begin position="1"/>
        <end position="136"/>
    </location>
</feature>
<accession>A0A3Q9FWG6</accession>
<dbReference type="Gene3D" id="2.130.10.10">
    <property type="entry name" value="YVTN repeat-like/Quinoprotein amine dehydrogenase"/>
    <property type="match status" value="1"/>
</dbReference>
<dbReference type="EMBL" id="CP034587">
    <property type="protein sequence ID" value="AZQ71977.1"/>
    <property type="molecule type" value="Genomic_DNA"/>
</dbReference>
<dbReference type="Proteomes" id="UP000267900">
    <property type="component" value="Chromosome"/>
</dbReference>
<protein>
    <recommendedName>
        <fullName evidence="5">PQQ-binding-like beta-propeller repeat protein</fullName>
    </recommendedName>
</protein>
<sequence length="676" mass="67885">MRCRKPRSRVKRKADVTAAAAPQPPQGPPGGGFGAPQDPRGGFGAPQPPQGPPPGAAPQAPPPTMVSPPVPPPAGAPQQPPQPPQPGAAPQTPPQAPPPTMLSTPAVPPPGAPQNPPPGAPAVPPAPGAAPQAPPPAAPGGYGYPAAPAAPGYGYPGPAGAPGGYGYPGAPGAPGAPGVPGQPQPQYGGYGPTAQFPAGAPTGAPGGNGPKKRMALIAGAVAAVLVVAGGGIWFATKGGGGDDDKKTEAGSSAGTQGGQAQGGGGKAPKTVDGKLLFTVDQPKADDLISVKGMWATDKVFAKADIYKIVGYGLSGGKQWEVPLDGEICWPSQQTTADGKTALVVKDSKANNAQCTQVVALDLNNGKKLWQKSAKSGDQDLRFGEVTVGGGTVAAGGTSGGAAWSLDGGKELWKPKPGDDCRDDGYGGGSKLVAVRRCGDYARPQMQVQTLDPASGAPKSVYKAPAGLQWVHIASTDPLVIAVDAGGDKGSGASDFLAIDDSATEGKLRSKISTGNGGFTPKCPSTNVEGCTKLAVTKDTLFLPSEEHSSGNAQQVGRVNEIVGFDLATGQSRGKAEGLPGSTLTPLGVDKDGYPIGYQDPTYKAGGQVVRIDPKSFKTDVLLKNPAASAQSERMLSPTIQPTLWSQGRLYLGGSFANKPSSVSFGKQYLVMIFGGS</sequence>
<dbReference type="InterPro" id="IPR011047">
    <property type="entry name" value="Quinoprotein_ADH-like_sf"/>
</dbReference>
<keyword evidence="4" id="KW-1185">Reference proteome</keyword>
<dbReference type="AlphaFoldDB" id="A0A3Q9FWG6"/>
<feature type="compositionally biased region" description="Gly residues" evidence="1">
    <location>
        <begin position="255"/>
        <end position="266"/>
    </location>
</feature>
<evidence type="ECO:0000313" key="4">
    <source>
        <dbReference type="Proteomes" id="UP000267900"/>
    </source>
</evidence>
<feature type="compositionally biased region" description="Low complexity" evidence="1">
    <location>
        <begin position="179"/>
        <end position="203"/>
    </location>
</feature>
<evidence type="ECO:0008006" key="5">
    <source>
        <dbReference type="Google" id="ProtNLM"/>
    </source>
</evidence>
<feature type="region of interest" description="Disordered" evidence="1">
    <location>
        <begin position="174"/>
        <end position="207"/>
    </location>
</feature>
<name>A0A3Q9FWG6_STRLT</name>
<evidence type="ECO:0000256" key="2">
    <source>
        <dbReference type="SAM" id="Phobius"/>
    </source>
</evidence>
<proteinExistence type="predicted"/>
<feature type="compositionally biased region" description="Pro residues" evidence="1">
    <location>
        <begin position="46"/>
        <end position="136"/>
    </location>
</feature>
<dbReference type="OrthoDB" id="3679173at2"/>
<organism evidence="3 4">
    <name type="scientific">Streptomyces luteoverticillatus</name>
    <name type="common">Streptoverticillium luteoverticillatus</name>
    <dbReference type="NCBI Taxonomy" id="66425"/>
    <lineage>
        <taxon>Bacteria</taxon>
        <taxon>Bacillati</taxon>
        <taxon>Actinomycetota</taxon>
        <taxon>Actinomycetes</taxon>
        <taxon>Kitasatosporales</taxon>
        <taxon>Streptomycetaceae</taxon>
        <taxon>Streptomyces</taxon>
    </lineage>
</organism>
<dbReference type="InterPro" id="IPR015943">
    <property type="entry name" value="WD40/YVTN_repeat-like_dom_sf"/>
</dbReference>
<reference evidence="3 4" key="1">
    <citation type="submission" date="2018-12" db="EMBL/GenBank/DDBJ databases">
        <title>The whole draft genome of Streptomyce luteoverticillatus CGMCC 15060.</title>
        <authorList>
            <person name="Feng Z."/>
            <person name="Chen G."/>
            <person name="Zhang J."/>
            <person name="Zhu H."/>
            <person name="Yu X."/>
            <person name="Zhang W."/>
            <person name="Zhang X."/>
        </authorList>
    </citation>
    <scope>NUCLEOTIDE SEQUENCE [LARGE SCALE GENOMIC DNA]</scope>
    <source>
        <strain evidence="3 4">CGMCC 15060</strain>
    </source>
</reference>
<evidence type="ECO:0000313" key="3">
    <source>
        <dbReference type="EMBL" id="AZQ71977.1"/>
    </source>
</evidence>
<evidence type="ECO:0000256" key="1">
    <source>
        <dbReference type="SAM" id="MobiDB-lite"/>
    </source>
</evidence>